<comment type="caution">
    <text evidence="8">The sequence shown here is derived from an EMBL/GenBank/DDBJ whole genome shotgun (WGS) entry which is preliminary data.</text>
</comment>
<dbReference type="AlphaFoldDB" id="A0A4Q5LWM0"/>
<protein>
    <recommendedName>
        <fullName evidence="2">histidine kinase</fullName>
        <ecNumber evidence="2">2.7.13.3</ecNumber>
    </recommendedName>
</protein>
<dbReference type="CDD" id="cd00082">
    <property type="entry name" value="HisKA"/>
    <property type="match status" value="1"/>
</dbReference>
<sequence length="418" mass="48017">MNRNTIRLLIILGTLSITGIIAVQAYWVKRAFDLKEQQFRQTVMISLRNVANKISSLYKLSSIENPVSQLSSDYYVANLRIPLDADVLEHYLKEEFKKQNLQTDFEYGIYDCDTDKIVDGAHINSDFEESTALKKTLPKTDKYLNYFGVRFPSKTSFLAARLDIWVISSLITLVVTAFFGYSMFVILRQKRLSEVQRDFINNMTHEFQTPISTIRVATDVLSQTKIMEQPERLKKYVHIIRQENNRLKNQVESVLNTARMERGKMELDIRLQELHSVIYDVTEGVKAELEDALSIELNATRTSIYADRIQLISLIRNLLENAIKYSGKKPCIRIKTENIADTLVFSISDNGVGIAKEHQSKIFNKFYRVPTGNTHNVKGFGLGLSYVREIVRAHKWAIKVDSEPNKGSTFSVIIKQEV</sequence>
<dbReference type="PROSITE" id="PS50109">
    <property type="entry name" value="HIS_KIN"/>
    <property type="match status" value="1"/>
</dbReference>
<dbReference type="InterPro" id="IPR003594">
    <property type="entry name" value="HATPase_dom"/>
</dbReference>
<evidence type="ECO:0000256" key="6">
    <source>
        <dbReference type="SAM" id="Phobius"/>
    </source>
</evidence>
<accession>A0A4Q5LWM0</accession>
<dbReference type="SMART" id="SM00388">
    <property type="entry name" value="HisKA"/>
    <property type="match status" value="1"/>
</dbReference>
<dbReference type="InterPro" id="IPR005467">
    <property type="entry name" value="His_kinase_dom"/>
</dbReference>
<dbReference type="Gene3D" id="1.10.287.130">
    <property type="match status" value="1"/>
</dbReference>
<dbReference type="OrthoDB" id="1933776at2"/>
<evidence type="ECO:0000256" key="3">
    <source>
        <dbReference type="ARBA" id="ARBA00022553"/>
    </source>
</evidence>
<evidence type="ECO:0000256" key="4">
    <source>
        <dbReference type="ARBA" id="ARBA00022679"/>
    </source>
</evidence>
<dbReference type="GO" id="GO:0000155">
    <property type="term" value="F:phosphorelay sensor kinase activity"/>
    <property type="evidence" value="ECO:0007669"/>
    <property type="project" value="InterPro"/>
</dbReference>
<evidence type="ECO:0000256" key="1">
    <source>
        <dbReference type="ARBA" id="ARBA00000085"/>
    </source>
</evidence>
<evidence type="ECO:0000313" key="8">
    <source>
        <dbReference type="EMBL" id="RYU93893.1"/>
    </source>
</evidence>
<dbReference type="InterPro" id="IPR036097">
    <property type="entry name" value="HisK_dim/P_sf"/>
</dbReference>
<dbReference type="Proteomes" id="UP000293162">
    <property type="component" value="Unassembled WGS sequence"/>
</dbReference>
<keyword evidence="6" id="KW-0812">Transmembrane</keyword>
<keyword evidence="5" id="KW-0418">Kinase</keyword>
<dbReference type="PRINTS" id="PR00344">
    <property type="entry name" value="BCTRLSENSOR"/>
</dbReference>
<evidence type="ECO:0000313" key="9">
    <source>
        <dbReference type="Proteomes" id="UP000293162"/>
    </source>
</evidence>
<comment type="catalytic activity">
    <reaction evidence="1">
        <text>ATP + protein L-histidine = ADP + protein N-phospho-L-histidine.</text>
        <dbReference type="EC" id="2.7.13.3"/>
    </reaction>
</comment>
<organism evidence="8 9">
    <name type="scientific">Emticicia agri</name>
    <dbReference type="NCBI Taxonomy" id="2492393"/>
    <lineage>
        <taxon>Bacteria</taxon>
        <taxon>Pseudomonadati</taxon>
        <taxon>Bacteroidota</taxon>
        <taxon>Cytophagia</taxon>
        <taxon>Cytophagales</taxon>
        <taxon>Leadbetterellaceae</taxon>
        <taxon>Emticicia</taxon>
    </lineage>
</organism>
<proteinExistence type="predicted"/>
<dbReference type="InterPro" id="IPR003661">
    <property type="entry name" value="HisK_dim/P_dom"/>
</dbReference>
<evidence type="ECO:0000259" key="7">
    <source>
        <dbReference type="PROSITE" id="PS50109"/>
    </source>
</evidence>
<evidence type="ECO:0000256" key="2">
    <source>
        <dbReference type="ARBA" id="ARBA00012438"/>
    </source>
</evidence>
<gene>
    <name evidence="8" type="ORF">EWM59_19835</name>
</gene>
<dbReference type="EC" id="2.7.13.3" evidence="2"/>
<keyword evidence="4" id="KW-0808">Transferase</keyword>
<dbReference type="CDD" id="cd00075">
    <property type="entry name" value="HATPase"/>
    <property type="match status" value="1"/>
</dbReference>
<name>A0A4Q5LWM0_9BACT</name>
<dbReference type="EMBL" id="SEWF01000035">
    <property type="protein sequence ID" value="RYU93893.1"/>
    <property type="molecule type" value="Genomic_DNA"/>
</dbReference>
<feature type="transmembrane region" description="Helical" evidence="6">
    <location>
        <begin position="6"/>
        <end position="28"/>
    </location>
</feature>
<dbReference type="RefSeq" id="WP_130022994.1">
    <property type="nucleotide sequence ID" value="NZ_SEWF01000035.1"/>
</dbReference>
<dbReference type="PANTHER" id="PTHR43547">
    <property type="entry name" value="TWO-COMPONENT HISTIDINE KINASE"/>
    <property type="match status" value="1"/>
</dbReference>
<dbReference type="SUPFAM" id="SSF47384">
    <property type="entry name" value="Homodimeric domain of signal transducing histidine kinase"/>
    <property type="match status" value="1"/>
</dbReference>
<evidence type="ECO:0000256" key="5">
    <source>
        <dbReference type="ARBA" id="ARBA00022777"/>
    </source>
</evidence>
<dbReference type="Pfam" id="PF00512">
    <property type="entry name" value="HisKA"/>
    <property type="match status" value="1"/>
</dbReference>
<dbReference type="Gene3D" id="3.30.565.10">
    <property type="entry name" value="Histidine kinase-like ATPase, C-terminal domain"/>
    <property type="match status" value="1"/>
</dbReference>
<feature type="domain" description="Histidine kinase" evidence="7">
    <location>
        <begin position="202"/>
        <end position="418"/>
    </location>
</feature>
<dbReference type="InterPro" id="IPR036890">
    <property type="entry name" value="HATPase_C_sf"/>
</dbReference>
<reference evidence="8 9" key="1">
    <citation type="submission" date="2019-02" db="EMBL/GenBank/DDBJ databases">
        <title>Bacterial novel species Emticicia sp. 17J42-9 isolated from soil.</title>
        <authorList>
            <person name="Jung H.-Y."/>
        </authorList>
    </citation>
    <scope>NUCLEOTIDE SEQUENCE [LARGE SCALE GENOMIC DNA]</scope>
    <source>
        <strain evidence="8 9">17J42-9</strain>
    </source>
</reference>
<keyword evidence="6" id="KW-1133">Transmembrane helix</keyword>
<dbReference type="Pfam" id="PF02518">
    <property type="entry name" value="HATPase_c"/>
    <property type="match status" value="1"/>
</dbReference>
<keyword evidence="6" id="KW-0472">Membrane</keyword>
<dbReference type="SUPFAM" id="SSF55874">
    <property type="entry name" value="ATPase domain of HSP90 chaperone/DNA topoisomerase II/histidine kinase"/>
    <property type="match status" value="1"/>
</dbReference>
<dbReference type="PANTHER" id="PTHR43547:SF2">
    <property type="entry name" value="HYBRID SIGNAL TRANSDUCTION HISTIDINE KINASE C"/>
    <property type="match status" value="1"/>
</dbReference>
<feature type="transmembrane region" description="Helical" evidence="6">
    <location>
        <begin position="164"/>
        <end position="187"/>
    </location>
</feature>
<dbReference type="FunFam" id="3.30.565.10:FF:000006">
    <property type="entry name" value="Sensor histidine kinase WalK"/>
    <property type="match status" value="1"/>
</dbReference>
<keyword evidence="3" id="KW-0597">Phosphoprotein</keyword>
<dbReference type="InterPro" id="IPR004358">
    <property type="entry name" value="Sig_transdc_His_kin-like_C"/>
</dbReference>
<dbReference type="SMART" id="SM00387">
    <property type="entry name" value="HATPase_c"/>
    <property type="match status" value="1"/>
</dbReference>
<keyword evidence="9" id="KW-1185">Reference proteome</keyword>